<reference evidence="7" key="1">
    <citation type="submission" date="2022-02" db="EMBL/GenBank/DDBJ databases">
        <authorList>
            <person name="Giguere J D."/>
        </authorList>
    </citation>
    <scope>NUCLEOTIDE SEQUENCE</scope>
    <source>
        <strain evidence="7">CCAP 1055/1</strain>
    </source>
</reference>
<feature type="transmembrane region" description="Helical" evidence="5">
    <location>
        <begin position="127"/>
        <end position="153"/>
    </location>
</feature>
<keyword evidence="4 5" id="KW-0472">Membrane</keyword>
<keyword evidence="3 5" id="KW-1133">Transmembrane helix</keyword>
<dbReference type="InterPro" id="IPR013057">
    <property type="entry name" value="AA_transpt_TM"/>
</dbReference>
<dbReference type="GO" id="GO:0015179">
    <property type="term" value="F:L-amino acid transmembrane transporter activity"/>
    <property type="evidence" value="ECO:0007669"/>
    <property type="project" value="TreeGrafter"/>
</dbReference>
<evidence type="ECO:0000256" key="2">
    <source>
        <dbReference type="ARBA" id="ARBA00022692"/>
    </source>
</evidence>
<dbReference type="Pfam" id="PF01490">
    <property type="entry name" value="Aa_trans"/>
    <property type="match status" value="1"/>
</dbReference>
<dbReference type="GO" id="GO:0016020">
    <property type="term" value="C:membrane"/>
    <property type="evidence" value="ECO:0007669"/>
    <property type="project" value="UniProtKB-SubCell"/>
</dbReference>
<dbReference type="AlphaFoldDB" id="A0A8J9TA01"/>
<feature type="transmembrane region" description="Helical" evidence="5">
    <location>
        <begin position="12"/>
        <end position="33"/>
    </location>
</feature>
<name>A0A8J9TA01_PHATR</name>
<feature type="transmembrane region" description="Helical" evidence="5">
    <location>
        <begin position="327"/>
        <end position="351"/>
    </location>
</feature>
<dbReference type="PANTHER" id="PTHR22950">
    <property type="entry name" value="AMINO ACID TRANSPORTER"/>
    <property type="match status" value="1"/>
</dbReference>
<evidence type="ECO:0000259" key="6">
    <source>
        <dbReference type="Pfam" id="PF01490"/>
    </source>
</evidence>
<gene>
    <name evidence="7" type="ORF">PTTT1_LOCUS34709</name>
</gene>
<protein>
    <recommendedName>
        <fullName evidence="6">Amino acid transporter transmembrane domain-containing protein</fullName>
    </recommendedName>
</protein>
<sequence>MGLVRHITRSRLVIAIFLSTGVYTSCALSTRSLSVSSSSLRSASTLQPSSLPVYPTCSVAPLYASVASSGKDVPREKADALTTNVASVGTGTASSTQLIFTLVKAIVGAGVLTLPAGIASFGNAPSAAIPALGLITVIGILSGYGFALIGRVCHLTGTSSYREAWKASVGEPSSWIPAWSVTLKTIFAVLAYSMILGETFQSLFLTAGLAWSKTAVLTTITSVVLLPLCLLKNLSSLAPFSLLGSLGMLYTAVAMGIRYFGKAYVGSGKFAQDLPFNLQPAFGTIGASGVFNTQTSILVGMLSTAYMAHFNAPRIYAELENNTVPRYLKVVASSFAISIGLFATMASLGFLTFGAHSSGLILNNYSVRDTLMGISRLAVALSIVFSYPLAFVGARDGVLDLLQVQNRTPTVLNGLTVGLLAAVTAAALSIPDVSFVLAFAGSTLGNALIYIFPALMWRGAVRKQPNSTTGQRREVKLAMMSAFAGLGMGIMGAIKAVQSIL</sequence>
<feature type="domain" description="Amino acid transporter transmembrane" evidence="6">
    <location>
        <begin position="92"/>
        <end position="494"/>
    </location>
</feature>
<evidence type="ECO:0000256" key="3">
    <source>
        <dbReference type="ARBA" id="ARBA00022989"/>
    </source>
</evidence>
<feature type="transmembrane region" description="Helical" evidence="5">
    <location>
        <begin position="371"/>
        <end position="390"/>
    </location>
</feature>
<organism evidence="7">
    <name type="scientific">Phaeodactylum tricornutum</name>
    <name type="common">Diatom</name>
    <dbReference type="NCBI Taxonomy" id="2850"/>
    <lineage>
        <taxon>Eukaryota</taxon>
        <taxon>Sar</taxon>
        <taxon>Stramenopiles</taxon>
        <taxon>Ochrophyta</taxon>
        <taxon>Bacillariophyta</taxon>
        <taxon>Bacillariophyceae</taxon>
        <taxon>Bacillariophycidae</taxon>
        <taxon>Naviculales</taxon>
        <taxon>Phaeodactylaceae</taxon>
        <taxon>Phaeodactylum</taxon>
    </lineage>
</organism>
<keyword evidence="2 5" id="KW-0812">Transmembrane</keyword>
<dbReference type="EMBL" id="OU594966">
    <property type="protein sequence ID" value="CAG9287173.1"/>
    <property type="molecule type" value="Genomic_DNA"/>
</dbReference>
<feature type="transmembrane region" description="Helical" evidence="5">
    <location>
        <begin position="411"/>
        <end position="430"/>
    </location>
</feature>
<feature type="transmembrane region" description="Helical" evidence="5">
    <location>
        <begin position="477"/>
        <end position="497"/>
    </location>
</feature>
<feature type="transmembrane region" description="Helical" evidence="5">
    <location>
        <begin position="98"/>
        <end position="121"/>
    </location>
</feature>
<comment type="subcellular location">
    <subcellularLocation>
        <location evidence="1">Membrane</location>
        <topology evidence="1">Multi-pass membrane protein</topology>
    </subcellularLocation>
</comment>
<evidence type="ECO:0000256" key="4">
    <source>
        <dbReference type="ARBA" id="ARBA00023136"/>
    </source>
</evidence>
<dbReference type="PANTHER" id="PTHR22950:SF652">
    <property type="entry name" value="TRANSMEMBRANE AMINO ACID TRANSPORTER FAMILY PROTEIN"/>
    <property type="match status" value="1"/>
</dbReference>
<feature type="transmembrane region" description="Helical" evidence="5">
    <location>
        <begin position="208"/>
        <end position="230"/>
    </location>
</feature>
<feature type="transmembrane region" description="Helical" evidence="5">
    <location>
        <begin position="242"/>
        <end position="261"/>
    </location>
</feature>
<evidence type="ECO:0000256" key="1">
    <source>
        <dbReference type="ARBA" id="ARBA00004141"/>
    </source>
</evidence>
<feature type="transmembrane region" description="Helical" evidence="5">
    <location>
        <begin position="174"/>
        <end position="196"/>
    </location>
</feature>
<accession>A0A8J9TA01</accession>
<dbReference type="Proteomes" id="UP000836788">
    <property type="component" value="Chromosome 25"/>
</dbReference>
<proteinExistence type="predicted"/>
<feature type="transmembrane region" description="Helical" evidence="5">
    <location>
        <begin position="436"/>
        <end position="457"/>
    </location>
</feature>
<evidence type="ECO:0000313" key="7">
    <source>
        <dbReference type="EMBL" id="CAG9287173.1"/>
    </source>
</evidence>
<evidence type="ECO:0000256" key="5">
    <source>
        <dbReference type="SAM" id="Phobius"/>
    </source>
</evidence>